<organism evidence="1 2">
    <name type="scientific">Penicillium fimorum</name>
    <dbReference type="NCBI Taxonomy" id="1882269"/>
    <lineage>
        <taxon>Eukaryota</taxon>
        <taxon>Fungi</taxon>
        <taxon>Dikarya</taxon>
        <taxon>Ascomycota</taxon>
        <taxon>Pezizomycotina</taxon>
        <taxon>Eurotiomycetes</taxon>
        <taxon>Eurotiomycetidae</taxon>
        <taxon>Eurotiales</taxon>
        <taxon>Aspergillaceae</taxon>
        <taxon>Penicillium</taxon>
    </lineage>
</organism>
<proteinExistence type="predicted"/>
<comment type="caution">
    <text evidence="1">The sequence shown here is derived from an EMBL/GenBank/DDBJ whole genome shotgun (WGS) entry which is preliminary data.</text>
</comment>
<protein>
    <submittedName>
        <fullName evidence="1">Uncharacterized protein</fullName>
    </submittedName>
</protein>
<reference evidence="1" key="2">
    <citation type="journal article" date="2023" name="IMA Fungus">
        <title>Comparative genomic study of the Penicillium genus elucidates a diverse pangenome and 15 lateral gene transfer events.</title>
        <authorList>
            <person name="Petersen C."/>
            <person name="Sorensen T."/>
            <person name="Nielsen M.R."/>
            <person name="Sondergaard T.E."/>
            <person name="Sorensen J.L."/>
            <person name="Fitzpatrick D.A."/>
            <person name="Frisvad J.C."/>
            <person name="Nielsen K.L."/>
        </authorList>
    </citation>
    <scope>NUCLEOTIDE SEQUENCE</scope>
    <source>
        <strain evidence="1">IBT 29495</strain>
    </source>
</reference>
<name>A0A9X0C1C0_9EURO</name>
<keyword evidence="2" id="KW-1185">Reference proteome</keyword>
<gene>
    <name evidence="1" type="ORF">N7463_009956</name>
</gene>
<dbReference type="AlphaFoldDB" id="A0A9X0C1C0"/>
<evidence type="ECO:0000313" key="2">
    <source>
        <dbReference type="Proteomes" id="UP001149954"/>
    </source>
</evidence>
<dbReference type="EMBL" id="JAPWDS010000006">
    <property type="protein sequence ID" value="KAJ5493869.1"/>
    <property type="molecule type" value="Genomic_DNA"/>
</dbReference>
<dbReference type="Proteomes" id="UP001149954">
    <property type="component" value="Unassembled WGS sequence"/>
</dbReference>
<sequence length="110" mass="12877">MNSIQIYYEQPEDSNWLVAFSGDDGNIDPRTLEIHQVKVHRVVITPHSTHHSHKAFRSEQQRSPQLYRRSSLDLRTLGPMKLEHEAPIPTLRSESSIHRLYSTIRRHASR</sequence>
<reference evidence="1" key="1">
    <citation type="submission" date="2022-12" db="EMBL/GenBank/DDBJ databases">
        <authorList>
            <person name="Petersen C."/>
        </authorList>
    </citation>
    <scope>NUCLEOTIDE SEQUENCE</scope>
    <source>
        <strain evidence="1">IBT 29495</strain>
    </source>
</reference>
<evidence type="ECO:0000313" key="1">
    <source>
        <dbReference type="EMBL" id="KAJ5493869.1"/>
    </source>
</evidence>
<dbReference type="OrthoDB" id="4366889at2759"/>
<accession>A0A9X0C1C0</accession>